<gene>
    <name evidence="2" type="ORF">CS062_00510</name>
</gene>
<dbReference type="NCBIfam" id="NF041023">
    <property type="entry name" value="PP0621_fam"/>
    <property type="match status" value="1"/>
</dbReference>
<dbReference type="InterPro" id="IPR049708">
    <property type="entry name" value="PP0621-like"/>
</dbReference>
<evidence type="ECO:0000313" key="2">
    <source>
        <dbReference type="EMBL" id="PIM55051.1"/>
    </source>
</evidence>
<dbReference type="AlphaFoldDB" id="A0A2G9CF43"/>
<reference evidence="2 3" key="1">
    <citation type="submission" date="2017-11" db="EMBL/GenBank/DDBJ databases">
        <title>Draft genome sequence of Mitsuaria sp. HWN-4.</title>
        <authorList>
            <person name="Gundlapally S.R."/>
        </authorList>
    </citation>
    <scope>NUCLEOTIDE SEQUENCE [LARGE SCALE GENOMIC DNA]</scope>
    <source>
        <strain evidence="2 3">HWN-4</strain>
    </source>
</reference>
<proteinExistence type="predicted"/>
<accession>A0A2G9CF43</accession>
<feature type="region of interest" description="Disordered" evidence="1">
    <location>
        <begin position="23"/>
        <end position="42"/>
    </location>
</feature>
<evidence type="ECO:0008006" key="4">
    <source>
        <dbReference type="Google" id="ProtNLM"/>
    </source>
</evidence>
<evidence type="ECO:0000313" key="3">
    <source>
        <dbReference type="Proteomes" id="UP000231501"/>
    </source>
</evidence>
<keyword evidence="3" id="KW-1185">Reference proteome</keyword>
<protein>
    <recommendedName>
        <fullName evidence="4">Deaminase</fullName>
    </recommendedName>
</protein>
<sequence>MIKLLFWIVLLAVIAFVIGFKRGRPAPRDDVRPPPPQPRLPEDMVSCAECGMHLPASDALPGRGGQFCSAAHRAAHEHRLEAAEAARSRRDSAGT</sequence>
<dbReference type="RefSeq" id="WP_099859529.1">
    <property type="nucleotide sequence ID" value="NZ_PEOG01000005.1"/>
</dbReference>
<evidence type="ECO:0000256" key="1">
    <source>
        <dbReference type="SAM" id="MobiDB-lite"/>
    </source>
</evidence>
<comment type="caution">
    <text evidence="2">The sequence shown here is derived from an EMBL/GenBank/DDBJ whole genome shotgun (WGS) entry which is preliminary data.</text>
</comment>
<dbReference type="Proteomes" id="UP000231501">
    <property type="component" value="Unassembled WGS sequence"/>
</dbReference>
<name>A0A2G9CF43_9BURK</name>
<dbReference type="EMBL" id="PEOG01000005">
    <property type="protein sequence ID" value="PIM55051.1"/>
    <property type="molecule type" value="Genomic_DNA"/>
</dbReference>
<organism evidence="2 3">
    <name type="scientific">Roseateles chitinivorans</name>
    <dbReference type="NCBI Taxonomy" id="2917965"/>
    <lineage>
        <taxon>Bacteria</taxon>
        <taxon>Pseudomonadati</taxon>
        <taxon>Pseudomonadota</taxon>
        <taxon>Betaproteobacteria</taxon>
        <taxon>Burkholderiales</taxon>
        <taxon>Sphaerotilaceae</taxon>
        <taxon>Roseateles</taxon>
    </lineage>
</organism>